<protein>
    <recommendedName>
        <fullName evidence="9">C2H2-type domain-containing protein</fullName>
    </recommendedName>
</protein>
<comment type="caution">
    <text evidence="10">The sequence shown here is derived from an EMBL/GenBank/DDBJ whole genome shotgun (WGS) entry which is preliminary data.</text>
</comment>
<dbReference type="GO" id="GO:0008270">
    <property type="term" value="F:zinc ion binding"/>
    <property type="evidence" value="ECO:0007669"/>
    <property type="project" value="UniProtKB-KW"/>
</dbReference>
<dbReference type="AlphaFoldDB" id="A0AAV4YBK3"/>
<feature type="domain" description="C2H2-type" evidence="9">
    <location>
        <begin position="49"/>
        <end position="76"/>
    </location>
</feature>
<dbReference type="SMART" id="SM00355">
    <property type="entry name" value="ZnF_C2H2"/>
    <property type="match status" value="2"/>
</dbReference>
<dbReference type="PROSITE" id="PS00028">
    <property type="entry name" value="ZINC_FINGER_C2H2_1"/>
    <property type="match status" value="2"/>
</dbReference>
<evidence type="ECO:0000313" key="10">
    <source>
        <dbReference type="EMBL" id="GIZ04518.1"/>
    </source>
</evidence>
<dbReference type="GO" id="GO:0005634">
    <property type="term" value="C:nucleus"/>
    <property type="evidence" value="ECO:0007669"/>
    <property type="project" value="UniProtKB-SubCell"/>
</dbReference>
<evidence type="ECO:0000256" key="6">
    <source>
        <dbReference type="ARBA" id="ARBA00022833"/>
    </source>
</evidence>
<dbReference type="EMBL" id="BPLR01019099">
    <property type="protein sequence ID" value="GIZ04518.1"/>
    <property type="molecule type" value="Genomic_DNA"/>
</dbReference>
<dbReference type="GO" id="GO:0010468">
    <property type="term" value="P:regulation of gene expression"/>
    <property type="evidence" value="ECO:0007669"/>
    <property type="project" value="TreeGrafter"/>
</dbReference>
<comment type="similarity">
    <text evidence="2">Belongs to the krueppel C2H2-type zinc-finger protein family.</text>
</comment>
<dbReference type="PANTHER" id="PTHR16515">
    <property type="entry name" value="PR DOMAIN ZINC FINGER PROTEIN"/>
    <property type="match status" value="1"/>
</dbReference>
<accession>A0AAV4YBK3</accession>
<evidence type="ECO:0000313" key="11">
    <source>
        <dbReference type="Proteomes" id="UP001054945"/>
    </source>
</evidence>
<reference evidence="10 11" key="1">
    <citation type="submission" date="2021-06" db="EMBL/GenBank/DDBJ databases">
        <title>Caerostris extrusa draft genome.</title>
        <authorList>
            <person name="Kono N."/>
            <person name="Arakawa K."/>
        </authorList>
    </citation>
    <scope>NUCLEOTIDE SEQUENCE [LARGE SCALE GENOMIC DNA]</scope>
</reference>
<keyword evidence="11" id="KW-1185">Reference proteome</keyword>
<dbReference type="PROSITE" id="PS50157">
    <property type="entry name" value="ZINC_FINGER_C2H2_2"/>
    <property type="match status" value="2"/>
</dbReference>
<keyword evidence="5 8" id="KW-0863">Zinc-finger</keyword>
<keyword evidence="4" id="KW-0677">Repeat</keyword>
<sequence length="124" mass="14715">MQKDFKPKYDFKPNDLSRSVRGDPYAVTKHSLPLPIDKAHSHPYVRKPYKCKVCNKCFTENSVLTKHMHMHNRRTLLKCTECSECFAFRSKLLEHVRSIHNFEELYKCTECGKCYTQVCYYSLN</sequence>
<dbReference type="SUPFAM" id="SSF57667">
    <property type="entry name" value="beta-beta-alpha zinc fingers"/>
    <property type="match status" value="1"/>
</dbReference>
<dbReference type="FunFam" id="3.30.160.60:FF:000383">
    <property type="entry name" value="Uncharacterized protein"/>
    <property type="match status" value="1"/>
</dbReference>
<keyword evidence="3" id="KW-0479">Metal-binding</keyword>
<dbReference type="InterPro" id="IPR036236">
    <property type="entry name" value="Znf_C2H2_sf"/>
</dbReference>
<dbReference type="InterPro" id="IPR013087">
    <property type="entry name" value="Znf_C2H2_type"/>
</dbReference>
<dbReference type="Pfam" id="PF00096">
    <property type="entry name" value="zf-C2H2"/>
    <property type="match status" value="2"/>
</dbReference>
<evidence type="ECO:0000256" key="7">
    <source>
        <dbReference type="ARBA" id="ARBA00023242"/>
    </source>
</evidence>
<evidence type="ECO:0000256" key="4">
    <source>
        <dbReference type="ARBA" id="ARBA00022737"/>
    </source>
</evidence>
<proteinExistence type="inferred from homology"/>
<evidence type="ECO:0000256" key="8">
    <source>
        <dbReference type="PROSITE-ProRule" id="PRU00042"/>
    </source>
</evidence>
<dbReference type="Gene3D" id="3.30.160.60">
    <property type="entry name" value="Classic Zinc Finger"/>
    <property type="match status" value="2"/>
</dbReference>
<evidence type="ECO:0000256" key="5">
    <source>
        <dbReference type="ARBA" id="ARBA00022771"/>
    </source>
</evidence>
<dbReference type="InterPro" id="IPR050331">
    <property type="entry name" value="Zinc_finger"/>
</dbReference>
<dbReference type="Proteomes" id="UP001054945">
    <property type="component" value="Unassembled WGS sequence"/>
</dbReference>
<gene>
    <name evidence="10" type="ORF">CEXT_267671</name>
</gene>
<name>A0AAV4YBK3_CAEEX</name>
<dbReference type="PANTHER" id="PTHR16515:SF49">
    <property type="entry name" value="GASTRULA ZINC FINGER PROTEIN XLCGF49.1-LIKE-RELATED"/>
    <property type="match status" value="1"/>
</dbReference>
<evidence type="ECO:0000259" key="9">
    <source>
        <dbReference type="PROSITE" id="PS50157"/>
    </source>
</evidence>
<keyword evidence="7" id="KW-0539">Nucleus</keyword>
<comment type="subcellular location">
    <subcellularLocation>
        <location evidence="1">Nucleus</location>
    </subcellularLocation>
</comment>
<evidence type="ECO:0000256" key="2">
    <source>
        <dbReference type="ARBA" id="ARBA00006991"/>
    </source>
</evidence>
<evidence type="ECO:0000256" key="3">
    <source>
        <dbReference type="ARBA" id="ARBA00022723"/>
    </source>
</evidence>
<feature type="domain" description="C2H2-type" evidence="9">
    <location>
        <begin position="77"/>
        <end position="105"/>
    </location>
</feature>
<evidence type="ECO:0000256" key="1">
    <source>
        <dbReference type="ARBA" id="ARBA00004123"/>
    </source>
</evidence>
<organism evidence="10 11">
    <name type="scientific">Caerostris extrusa</name>
    <name type="common">Bark spider</name>
    <name type="synonym">Caerostris bankana</name>
    <dbReference type="NCBI Taxonomy" id="172846"/>
    <lineage>
        <taxon>Eukaryota</taxon>
        <taxon>Metazoa</taxon>
        <taxon>Ecdysozoa</taxon>
        <taxon>Arthropoda</taxon>
        <taxon>Chelicerata</taxon>
        <taxon>Arachnida</taxon>
        <taxon>Araneae</taxon>
        <taxon>Araneomorphae</taxon>
        <taxon>Entelegynae</taxon>
        <taxon>Araneoidea</taxon>
        <taxon>Araneidae</taxon>
        <taxon>Caerostris</taxon>
    </lineage>
</organism>
<keyword evidence="6" id="KW-0862">Zinc</keyword>